<dbReference type="Proteomes" id="UP001303946">
    <property type="component" value="Chromosome"/>
</dbReference>
<comment type="similarity">
    <text evidence="3">Belongs to the long-chain O-acyltransferase family.</text>
</comment>
<evidence type="ECO:0000256" key="2">
    <source>
        <dbReference type="ARBA" id="ARBA00005189"/>
    </source>
</evidence>
<dbReference type="InterPro" id="IPR004255">
    <property type="entry name" value="O-acyltransferase_WSD1_N"/>
</dbReference>
<dbReference type="RefSeq" id="WP_316703528.1">
    <property type="nucleotide sequence ID" value="NZ_CP136336.1"/>
</dbReference>
<dbReference type="EMBL" id="CP136336">
    <property type="protein sequence ID" value="WOB10628.1"/>
    <property type="molecule type" value="Genomic_DNA"/>
</dbReference>
<keyword evidence="7" id="KW-0012">Acyltransferase</keyword>
<comment type="pathway">
    <text evidence="1">Glycerolipid metabolism; triacylglycerol biosynthesis.</text>
</comment>
<dbReference type="Pfam" id="PF06974">
    <property type="entry name" value="WS_DGAT_C"/>
    <property type="match status" value="1"/>
</dbReference>
<evidence type="ECO:0000256" key="3">
    <source>
        <dbReference type="ARBA" id="ARBA00009587"/>
    </source>
</evidence>
<dbReference type="Pfam" id="PF03007">
    <property type="entry name" value="WS_DGAT_cat"/>
    <property type="match status" value="1"/>
</dbReference>
<evidence type="ECO:0000256" key="7">
    <source>
        <dbReference type="ARBA" id="ARBA00023315"/>
    </source>
</evidence>
<dbReference type="PANTHER" id="PTHR31650:SF1">
    <property type="entry name" value="WAX ESTER SYNTHASE_DIACYLGLYCEROL ACYLTRANSFERASE 4-RELATED"/>
    <property type="match status" value="1"/>
</dbReference>
<evidence type="ECO:0000259" key="9">
    <source>
        <dbReference type="Pfam" id="PF03007"/>
    </source>
</evidence>
<feature type="domain" description="O-acyltransferase WSD1 C-terminal" evidence="10">
    <location>
        <begin position="272"/>
        <end position="414"/>
    </location>
</feature>
<proteinExistence type="inferred from homology"/>
<dbReference type="EC" id="2.3.1.20" evidence="4"/>
<reference evidence="11 12" key="1">
    <citation type="submission" date="2023-10" db="EMBL/GenBank/DDBJ databases">
        <title>Bacteria for the degradation of biodegradable plastic PBAT(Polybutylene adipate terephthalate).</title>
        <authorList>
            <person name="Weon H.-Y."/>
            <person name="Yeon J."/>
        </authorList>
    </citation>
    <scope>NUCLEOTIDE SEQUENCE [LARGE SCALE GENOMIC DNA]</scope>
    <source>
        <strain evidence="11 12">SBD 7-3</strain>
    </source>
</reference>
<evidence type="ECO:0000313" key="12">
    <source>
        <dbReference type="Proteomes" id="UP001303946"/>
    </source>
</evidence>
<keyword evidence="6" id="KW-0319">Glycerol metabolism</keyword>
<keyword evidence="12" id="KW-1185">Reference proteome</keyword>
<dbReference type="Gene3D" id="3.30.559.10">
    <property type="entry name" value="Chloramphenicol acetyltransferase-like domain"/>
    <property type="match status" value="1"/>
</dbReference>
<protein>
    <recommendedName>
        <fullName evidence="4">diacylglycerol O-acyltransferase</fullName>
        <ecNumber evidence="4">2.3.1.20</ecNumber>
    </recommendedName>
</protein>
<accession>A0ABZ0D0B1</accession>
<name>A0ABZ0D0B1_9BURK</name>
<sequence>MNPLDPVDAAWLHMDGPANPAIVTMVAVTAKPLSHAKVRSVLEQRLLYFERFRQRVVEAGWPLASPVWEDVADFEIDRHLHRAALPAPHDEAALVAFVSQLAGQPLDHALPLWQAYVVDHVGRGSAFVFRYHHCIGDGLAMMSVASRVFAVPRRRTVRPAPRPMGVLDLVLQSAAAVSSLAGVLLKTPDPPSPFKGPFATGQQVAWSRGVSIADAKAIAAPAGAKVNDVLVAAVAGALRHYLRRCGTDVQQTTLRAMVPVNLRPPSRMGLLGNAFGLVALDLPVSATTASRRLALTKARMDALKRSPQALAMQALFDLFGRGPKALEDVASFVFGSKASVVLTNVAGPRLPVRLAGVPVERMMFCVPHPGEELGLGLSLFSYQGQATLTVMADARLVPDPQAITQAFEREFATLLRRVRARSRRRA</sequence>
<evidence type="ECO:0000256" key="5">
    <source>
        <dbReference type="ARBA" id="ARBA00022679"/>
    </source>
</evidence>
<evidence type="ECO:0000256" key="6">
    <source>
        <dbReference type="ARBA" id="ARBA00022798"/>
    </source>
</evidence>
<feature type="domain" description="O-acyltransferase WSD1-like N-terminal" evidence="9">
    <location>
        <begin position="4"/>
        <end position="160"/>
    </location>
</feature>
<evidence type="ECO:0000256" key="1">
    <source>
        <dbReference type="ARBA" id="ARBA00004771"/>
    </source>
</evidence>
<keyword evidence="5" id="KW-0808">Transferase</keyword>
<comment type="catalytic activity">
    <reaction evidence="8">
        <text>an acyl-CoA + a 1,2-diacyl-sn-glycerol = a triacyl-sn-glycerol + CoA</text>
        <dbReference type="Rhea" id="RHEA:10868"/>
        <dbReference type="ChEBI" id="CHEBI:17815"/>
        <dbReference type="ChEBI" id="CHEBI:57287"/>
        <dbReference type="ChEBI" id="CHEBI:58342"/>
        <dbReference type="ChEBI" id="CHEBI:64615"/>
        <dbReference type="EC" id="2.3.1.20"/>
    </reaction>
</comment>
<gene>
    <name evidence="11" type="ORF">RXV79_11345</name>
</gene>
<comment type="pathway">
    <text evidence="2">Lipid metabolism.</text>
</comment>
<dbReference type="InterPro" id="IPR009721">
    <property type="entry name" value="O-acyltransferase_WSD1_C"/>
</dbReference>
<evidence type="ECO:0000256" key="8">
    <source>
        <dbReference type="ARBA" id="ARBA00048109"/>
    </source>
</evidence>
<dbReference type="InterPro" id="IPR023213">
    <property type="entry name" value="CAT-like_dom_sf"/>
</dbReference>
<evidence type="ECO:0000256" key="4">
    <source>
        <dbReference type="ARBA" id="ARBA00013244"/>
    </source>
</evidence>
<evidence type="ECO:0000313" key="11">
    <source>
        <dbReference type="EMBL" id="WOB10628.1"/>
    </source>
</evidence>
<dbReference type="SUPFAM" id="SSF52777">
    <property type="entry name" value="CoA-dependent acyltransferases"/>
    <property type="match status" value="1"/>
</dbReference>
<evidence type="ECO:0000259" key="10">
    <source>
        <dbReference type="Pfam" id="PF06974"/>
    </source>
</evidence>
<organism evidence="11 12">
    <name type="scientific">Piscinibacter gummiphilus</name>
    <dbReference type="NCBI Taxonomy" id="946333"/>
    <lineage>
        <taxon>Bacteria</taxon>
        <taxon>Pseudomonadati</taxon>
        <taxon>Pseudomonadota</taxon>
        <taxon>Betaproteobacteria</taxon>
        <taxon>Burkholderiales</taxon>
        <taxon>Sphaerotilaceae</taxon>
        <taxon>Piscinibacter</taxon>
    </lineage>
</organism>
<dbReference type="InterPro" id="IPR045034">
    <property type="entry name" value="O-acyltransferase_WSD1-like"/>
</dbReference>
<dbReference type="PANTHER" id="PTHR31650">
    <property type="entry name" value="O-ACYLTRANSFERASE (WSD1-LIKE) FAMILY PROTEIN"/>
    <property type="match status" value="1"/>
</dbReference>